<dbReference type="CDD" id="cd11010">
    <property type="entry name" value="S1-P1_nuclease"/>
    <property type="match status" value="1"/>
</dbReference>
<dbReference type="GO" id="GO:0004519">
    <property type="term" value="F:endonuclease activity"/>
    <property type="evidence" value="ECO:0007669"/>
    <property type="project" value="UniProtKB-KW"/>
</dbReference>
<organism evidence="8 9">
    <name type="scientific">Scleromatobacter humisilvae</name>
    <dbReference type="NCBI Taxonomy" id="2897159"/>
    <lineage>
        <taxon>Bacteria</taxon>
        <taxon>Pseudomonadati</taxon>
        <taxon>Pseudomonadota</taxon>
        <taxon>Betaproteobacteria</taxon>
        <taxon>Burkholderiales</taxon>
        <taxon>Sphaerotilaceae</taxon>
        <taxon>Scleromatobacter</taxon>
    </lineage>
</organism>
<dbReference type="SUPFAM" id="SSF48537">
    <property type="entry name" value="Phospholipase C/P1 nuclease"/>
    <property type="match status" value="1"/>
</dbReference>
<dbReference type="AlphaFoldDB" id="A0A9X1YK42"/>
<evidence type="ECO:0000256" key="5">
    <source>
        <dbReference type="ARBA" id="ARBA00023157"/>
    </source>
</evidence>
<evidence type="ECO:0000256" key="2">
    <source>
        <dbReference type="ARBA" id="ARBA00022723"/>
    </source>
</evidence>
<evidence type="ECO:0000256" key="1">
    <source>
        <dbReference type="ARBA" id="ARBA00022722"/>
    </source>
</evidence>
<keyword evidence="3" id="KW-0255">Endonuclease</keyword>
<evidence type="ECO:0000256" key="4">
    <source>
        <dbReference type="ARBA" id="ARBA00022801"/>
    </source>
</evidence>
<proteinExistence type="predicted"/>
<feature type="chain" id="PRO_5040979641" evidence="7">
    <location>
        <begin position="24"/>
        <end position="340"/>
    </location>
</feature>
<dbReference type="PANTHER" id="PTHR33146">
    <property type="entry name" value="ENDONUCLEASE 4"/>
    <property type="match status" value="1"/>
</dbReference>
<accession>A0A9X1YK42</accession>
<reference evidence="8" key="1">
    <citation type="submission" date="2021-11" db="EMBL/GenBank/DDBJ databases">
        <title>BS-T2-15 a new species belonging to the Comamonadaceae family isolated from the soil of a French oak forest.</title>
        <authorList>
            <person name="Mieszkin S."/>
            <person name="Alain K."/>
        </authorList>
    </citation>
    <scope>NUCLEOTIDE SEQUENCE</scope>
    <source>
        <strain evidence="8">BS-T2-15</strain>
    </source>
</reference>
<evidence type="ECO:0000256" key="3">
    <source>
        <dbReference type="ARBA" id="ARBA00022759"/>
    </source>
</evidence>
<keyword evidence="1" id="KW-0540">Nuclease</keyword>
<dbReference type="GO" id="GO:0016788">
    <property type="term" value="F:hydrolase activity, acting on ester bonds"/>
    <property type="evidence" value="ECO:0007669"/>
    <property type="project" value="InterPro"/>
</dbReference>
<sequence length="340" mass="36542">MSRRMLRAALALLAALSTTAASAWGPDGHHTVGALADRLIAGTNAEAQVKSLLGGLTLEQAAVWADCAKGVDPTKNYAYTSTGKYPECAIYETPDGEAAMIDYVKRNDTNCGRAATDPSCHTQYHYTDEAIQRQRYRLGDVGTNNFDVVAAISATIHVLKGDPAPAPFDIKDKREALLLLSHFAGDITQPLHVGAVYLDPTGKIIDPAAGTYDPATGTQGGNLVQTIRVATNHTSELLHATWDDTPAVLHADHIDAAWLAKARAEPKTRGDIYGWSADWASTTMTQARLAFKGLQFGPFQGKDWTVPITGRYDDSMAPIKKRQLTAGGARLAQTLMAVWP</sequence>
<evidence type="ECO:0000256" key="6">
    <source>
        <dbReference type="ARBA" id="ARBA00023180"/>
    </source>
</evidence>
<keyword evidence="6" id="KW-0325">Glycoprotein</keyword>
<keyword evidence="9" id="KW-1185">Reference proteome</keyword>
<gene>
    <name evidence="8" type="ORF">LPC04_15820</name>
</gene>
<evidence type="ECO:0000313" key="8">
    <source>
        <dbReference type="EMBL" id="MCK9687177.1"/>
    </source>
</evidence>
<dbReference type="Proteomes" id="UP001139353">
    <property type="component" value="Unassembled WGS sequence"/>
</dbReference>
<name>A0A9X1YK42_9BURK</name>
<feature type="signal peptide" evidence="7">
    <location>
        <begin position="1"/>
        <end position="23"/>
    </location>
</feature>
<dbReference type="GO" id="GO:0006308">
    <property type="term" value="P:DNA catabolic process"/>
    <property type="evidence" value="ECO:0007669"/>
    <property type="project" value="InterPro"/>
</dbReference>
<keyword evidence="2" id="KW-0479">Metal-binding</keyword>
<evidence type="ECO:0000313" key="9">
    <source>
        <dbReference type="Proteomes" id="UP001139353"/>
    </source>
</evidence>
<keyword evidence="4" id="KW-0378">Hydrolase</keyword>
<dbReference type="RefSeq" id="WP_275683222.1">
    <property type="nucleotide sequence ID" value="NZ_JAJLJH010000004.1"/>
</dbReference>
<comment type="caution">
    <text evidence="8">The sequence shown here is derived from an EMBL/GenBank/DDBJ whole genome shotgun (WGS) entry which is preliminary data.</text>
</comment>
<dbReference type="GO" id="GO:0003676">
    <property type="term" value="F:nucleic acid binding"/>
    <property type="evidence" value="ECO:0007669"/>
    <property type="project" value="InterPro"/>
</dbReference>
<dbReference type="GO" id="GO:0046872">
    <property type="term" value="F:metal ion binding"/>
    <property type="evidence" value="ECO:0007669"/>
    <property type="project" value="UniProtKB-KW"/>
</dbReference>
<dbReference type="PANTHER" id="PTHR33146:SF26">
    <property type="entry name" value="ENDONUCLEASE 4"/>
    <property type="match status" value="1"/>
</dbReference>
<dbReference type="InterPro" id="IPR003154">
    <property type="entry name" value="S1/P1nuclease"/>
</dbReference>
<evidence type="ECO:0000256" key="7">
    <source>
        <dbReference type="SAM" id="SignalP"/>
    </source>
</evidence>
<dbReference type="Gene3D" id="1.10.575.10">
    <property type="entry name" value="P1 Nuclease"/>
    <property type="match status" value="1"/>
</dbReference>
<protein>
    <submittedName>
        <fullName evidence="8">S1/P1 nuclease</fullName>
    </submittedName>
</protein>
<dbReference type="Pfam" id="PF02265">
    <property type="entry name" value="S1-P1_nuclease"/>
    <property type="match status" value="1"/>
</dbReference>
<keyword evidence="7" id="KW-0732">Signal</keyword>
<dbReference type="EMBL" id="JAJLJH010000004">
    <property type="protein sequence ID" value="MCK9687177.1"/>
    <property type="molecule type" value="Genomic_DNA"/>
</dbReference>
<dbReference type="InterPro" id="IPR008947">
    <property type="entry name" value="PLipase_C/P1_nuclease_dom_sf"/>
</dbReference>
<keyword evidence="5" id="KW-1015">Disulfide bond</keyword>